<comment type="caution">
    <text evidence="5">The sequence shown here is derived from an EMBL/GenBank/DDBJ whole genome shotgun (WGS) entry which is preliminary data.</text>
</comment>
<dbReference type="AlphaFoldDB" id="A0ABD6EAY1"/>
<dbReference type="EMBL" id="JBGFUD010001485">
    <property type="protein sequence ID" value="MFH4976351.1"/>
    <property type="molecule type" value="Genomic_DNA"/>
</dbReference>
<dbReference type="PANTHER" id="PTHR10867">
    <property type="entry name" value="NNMT/PNMT/TEMT FAMILY MEMBER"/>
    <property type="match status" value="1"/>
</dbReference>
<organism evidence="5 6">
    <name type="scientific">Gnathostoma spinigerum</name>
    <dbReference type="NCBI Taxonomy" id="75299"/>
    <lineage>
        <taxon>Eukaryota</taxon>
        <taxon>Metazoa</taxon>
        <taxon>Ecdysozoa</taxon>
        <taxon>Nematoda</taxon>
        <taxon>Chromadorea</taxon>
        <taxon>Rhabditida</taxon>
        <taxon>Spirurina</taxon>
        <taxon>Gnathostomatomorpha</taxon>
        <taxon>Gnathostomatoidea</taxon>
        <taxon>Gnathostomatidae</taxon>
        <taxon>Gnathostoma</taxon>
    </lineage>
</organism>
<sequence>MLLFFDMPKTEEYRQTNGKSEILHGKDDYLEHFDTSIYLKDFYTNVDDPAMQLVLSMLPNIVKRIPPGKSFLDFGAGPTIHASVAFRHSMENIYMADFLESNCKELIAWLEGRSRFDWSNALKKLVCGEGIDGYHIEEMERLTRSKVSGIFHCDCHKKPALNAPKELLGTFDVVNTIFCVEYCCDTLDEYRCAMQNITDLIRPGGYLVMGCILEETFCVIGGQKFSCLYLTEDFMLSTLRECNLLVDDPQTTKIYSFQGMVLICCKKMD</sequence>
<dbReference type="PANTHER" id="PTHR10867:SF39">
    <property type="entry name" value="NICOTINAMIDE N-METHYLTRANSFERASE-LIKE"/>
    <property type="match status" value="1"/>
</dbReference>
<dbReference type="PROSITE" id="PS51681">
    <property type="entry name" value="SAM_MT_NNMT_PNMT_TEMT"/>
    <property type="match status" value="1"/>
</dbReference>
<evidence type="ECO:0000256" key="2">
    <source>
        <dbReference type="ARBA" id="ARBA00022603"/>
    </source>
</evidence>
<evidence type="ECO:0000256" key="3">
    <source>
        <dbReference type="ARBA" id="ARBA00022679"/>
    </source>
</evidence>
<dbReference type="Gene3D" id="3.40.50.150">
    <property type="entry name" value="Vaccinia Virus protein VP39"/>
    <property type="match status" value="1"/>
</dbReference>
<dbReference type="GO" id="GO:0032259">
    <property type="term" value="P:methylation"/>
    <property type="evidence" value="ECO:0007669"/>
    <property type="project" value="UniProtKB-KW"/>
</dbReference>
<dbReference type="NCBIfam" id="NF041360">
    <property type="entry name" value="GntF_guanitoxin"/>
    <property type="match status" value="1"/>
</dbReference>
<comment type="similarity">
    <text evidence="1">Belongs to the class I-like SAM-binding methyltransferase superfamily. NNMT/PNMT/TEMT family.</text>
</comment>
<dbReference type="Proteomes" id="UP001608902">
    <property type="component" value="Unassembled WGS sequence"/>
</dbReference>
<protein>
    <recommendedName>
        <fullName evidence="7">N-methyltransferase</fullName>
    </recommendedName>
</protein>
<proteinExistence type="inferred from homology"/>
<evidence type="ECO:0000313" key="5">
    <source>
        <dbReference type="EMBL" id="MFH4976351.1"/>
    </source>
</evidence>
<evidence type="ECO:0000256" key="1">
    <source>
        <dbReference type="ARBA" id="ARBA00007996"/>
    </source>
</evidence>
<gene>
    <name evidence="5" type="ORF">AB6A40_003060</name>
</gene>
<keyword evidence="4" id="KW-0949">S-adenosyl-L-methionine</keyword>
<dbReference type="SUPFAM" id="SSF53335">
    <property type="entry name" value="S-adenosyl-L-methionine-dependent methyltransferases"/>
    <property type="match status" value="1"/>
</dbReference>
<evidence type="ECO:0000256" key="4">
    <source>
        <dbReference type="ARBA" id="ARBA00022691"/>
    </source>
</evidence>
<evidence type="ECO:0008006" key="7">
    <source>
        <dbReference type="Google" id="ProtNLM"/>
    </source>
</evidence>
<dbReference type="GO" id="GO:0008168">
    <property type="term" value="F:methyltransferase activity"/>
    <property type="evidence" value="ECO:0007669"/>
    <property type="project" value="UniProtKB-KW"/>
</dbReference>
<name>A0ABD6EAY1_9BILA</name>
<accession>A0ABD6EAY1</accession>
<reference evidence="5 6" key="1">
    <citation type="submission" date="2024-08" db="EMBL/GenBank/DDBJ databases">
        <title>Gnathostoma spinigerum genome.</title>
        <authorList>
            <person name="Gonzalez-Bertolin B."/>
            <person name="Monzon S."/>
            <person name="Zaballos A."/>
            <person name="Jimenez P."/>
            <person name="Dekumyoy P."/>
            <person name="Varona S."/>
            <person name="Cuesta I."/>
            <person name="Sumanam S."/>
            <person name="Adisakwattana P."/>
            <person name="Gasser R.B."/>
            <person name="Hernandez-Gonzalez A."/>
            <person name="Young N.D."/>
            <person name="Perteguer M.J."/>
        </authorList>
    </citation>
    <scope>NUCLEOTIDE SEQUENCE [LARGE SCALE GENOMIC DNA]</scope>
    <source>
        <strain evidence="5">AL3</strain>
        <tissue evidence="5">Liver</tissue>
    </source>
</reference>
<keyword evidence="6" id="KW-1185">Reference proteome</keyword>
<dbReference type="InterPro" id="IPR029063">
    <property type="entry name" value="SAM-dependent_MTases_sf"/>
</dbReference>
<dbReference type="InterPro" id="IPR053384">
    <property type="entry name" value="SAM-dep_methyltransferase"/>
</dbReference>
<dbReference type="InterPro" id="IPR000940">
    <property type="entry name" value="NNMT_TEMT_trans"/>
</dbReference>
<evidence type="ECO:0000313" key="6">
    <source>
        <dbReference type="Proteomes" id="UP001608902"/>
    </source>
</evidence>
<keyword evidence="3" id="KW-0808">Transferase</keyword>
<keyword evidence="2" id="KW-0489">Methyltransferase</keyword>
<dbReference type="Pfam" id="PF01234">
    <property type="entry name" value="NNMT_PNMT_TEMT"/>
    <property type="match status" value="1"/>
</dbReference>